<evidence type="ECO:0000313" key="2">
    <source>
        <dbReference type="EMBL" id="KAJ1359906.1"/>
    </source>
</evidence>
<dbReference type="EMBL" id="JAHQIW010003726">
    <property type="protein sequence ID" value="KAJ1359906.1"/>
    <property type="molecule type" value="Genomic_DNA"/>
</dbReference>
<proteinExistence type="predicted"/>
<accession>A0AAD5QUL5</accession>
<gene>
    <name evidence="1" type="ORF">KIN20_014361</name>
    <name evidence="2" type="ORF">KIN20_018728</name>
</gene>
<evidence type="ECO:0000313" key="3">
    <source>
        <dbReference type="Proteomes" id="UP001196413"/>
    </source>
</evidence>
<protein>
    <submittedName>
        <fullName evidence="2">Uncharacterized protein</fullName>
    </submittedName>
</protein>
<reference evidence="2" key="1">
    <citation type="submission" date="2021-06" db="EMBL/GenBank/DDBJ databases">
        <title>Parelaphostrongylus tenuis whole genome reference sequence.</title>
        <authorList>
            <person name="Garwood T.J."/>
            <person name="Larsen P.A."/>
            <person name="Fountain-Jones N.M."/>
            <person name="Garbe J.R."/>
            <person name="Macchietto M.G."/>
            <person name="Kania S.A."/>
            <person name="Gerhold R.W."/>
            <person name="Richards J.E."/>
            <person name="Wolf T.M."/>
        </authorList>
    </citation>
    <scope>NUCLEOTIDE SEQUENCE</scope>
    <source>
        <strain evidence="2">MNPRO001-30</strain>
        <tissue evidence="2">Meninges</tissue>
    </source>
</reference>
<sequence length="129" mass="14103">MAASPEYQDLSFTSTVLEIAAMSSLEIYAVVRKRLRASLALVESETSPTSIADSELSWAGLVPISQIRKGKPGVGSYSIVLVKEAIKLSLPLWPEALRIARAYQQANKDFVGGKCKLSIISRNLYFNVL</sequence>
<dbReference type="Proteomes" id="UP001196413">
    <property type="component" value="Unassembled WGS sequence"/>
</dbReference>
<comment type="caution">
    <text evidence="2">The sequence shown here is derived from an EMBL/GenBank/DDBJ whole genome shotgun (WGS) entry which is preliminary data.</text>
</comment>
<name>A0AAD5QUL5_PARTN</name>
<dbReference type="EMBL" id="JAHQIW010002851">
    <property type="protein sequence ID" value="KAJ1356627.1"/>
    <property type="molecule type" value="Genomic_DNA"/>
</dbReference>
<organism evidence="2 3">
    <name type="scientific">Parelaphostrongylus tenuis</name>
    <name type="common">Meningeal worm</name>
    <dbReference type="NCBI Taxonomy" id="148309"/>
    <lineage>
        <taxon>Eukaryota</taxon>
        <taxon>Metazoa</taxon>
        <taxon>Ecdysozoa</taxon>
        <taxon>Nematoda</taxon>
        <taxon>Chromadorea</taxon>
        <taxon>Rhabditida</taxon>
        <taxon>Rhabditina</taxon>
        <taxon>Rhabditomorpha</taxon>
        <taxon>Strongyloidea</taxon>
        <taxon>Metastrongylidae</taxon>
        <taxon>Parelaphostrongylus</taxon>
    </lineage>
</organism>
<evidence type="ECO:0000313" key="1">
    <source>
        <dbReference type="EMBL" id="KAJ1356627.1"/>
    </source>
</evidence>
<dbReference type="AlphaFoldDB" id="A0AAD5QUL5"/>
<keyword evidence="3" id="KW-1185">Reference proteome</keyword>